<dbReference type="Gene3D" id="3.90.1300.10">
    <property type="entry name" value="Amidase signature (AS) domain"/>
    <property type="match status" value="1"/>
</dbReference>
<dbReference type="OrthoDB" id="566138at2759"/>
<proteinExistence type="predicted"/>
<accession>G9NL41</accession>
<dbReference type="InterPro" id="IPR023631">
    <property type="entry name" value="Amidase_dom"/>
</dbReference>
<dbReference type="EMBL" id="ABDG02000018">
    <property type="protein sequence ID" value="EHK48608.1"/>
    <property type="molecule type" value="Genomic_DNA"/>
</dbReference>
<dbReference type="SUPFAM" id="SSF75304">
    <property type="entry name" value="Amidase signature (AS) enzymes"/>
    <property type="match status" value="1"/>
</dbReference>
<dbReference type="STRING" id="452589.G9NL41"/>
<dbReference type="AlphaFoldDB" id="G9NL41"/>
<feature type="domain" description="Amidase" evidence="1">
    <location>
        <begin position="115"/>
        <end position="408"/>
    </location>
</feature>
<dbReference type="eggNOG" id="KOG1211">
    <property type="taxonomic scope" value="Eukaryota"/>
</dbReference>
<dbReference type="PANTHER" id="PTHR42678">
    <property type="entry name" value="AMIDASE"/>
    <property type="match status" value="1"/>
</dbReference>
<evidence type="ECO:0000313" key="2">
    <source>
        <dbReference type="EMBL" id="EHK48608.1"/>
    </source>
</evidence>
<dbReference type="Proteomes" id="UP000005426">
    <property type="component" value="Unassembled WGS sequence"/>
</dbReference>
<evidence type="ECO:0000313" key="3">
    <source>
        <dbReference type="Proteomes" id="UP000005426"/>
    </source>
</evidence>
<organism evidence="2 3">
    <name type="scientific">Hypocrea atroviridis (strain ATCC 20476 / IMI 206040)</name>
    <name type="common">Trichoderma atroviride</name>
    <dbReference type="NCBI Taxonomy" id="452589"/>
    <lineage>
        <taxon>Eukaryota</taxon>
        <taxon>Fungi</taxon>
        <taxon>Dikarya</taxon>
        <taxon>Ascomycota</taxon>
        <taxon>Pezizomycotina</taxon>
        <taxon>Sordariomycetes</taxon>
        <taxon>Hypocreomycetidae</taxon>
        <taxon>Hypocreales</taxon>
        <taxon>Hypocreaceae</taxon>
        <taxon>Trichoderma</taxon>
    </lineage>
</organism>
<dbReference type="Pfam" id="PF01425">
    <property type="entry name" value="Amidase"/>
    <property type="match status" value="1"/>
</dbReference>
<dbReference type="InterPro" id="IPR036928">
    <property type="entry name" value="AS_sf"/>
</dbReference>
<dbReference type="OMA" id="YLMQAMA"/>
<name>G9NL41_HYPAI</name>
<dbReference type="PANTHER" id="PTHR42678:SF34">
    <property type="entry name" value="OS04G0183300 PROTEIN"/>
    <property type="match status" value="1"/>
</dbReference>
<sequence>MAVLEKRAVSRLELCRDSPQTVDVVLTVAITRPYLATPPAACPTNRTSVSLTSKRHIIADTMKTLQVLATLLQVASFSLLSHCLPNAHDAFPPLLDATLADLRSGLDRNLFTSVDLVRAYIDRIQEVNLQLSAITEINPDALSIAAERDDERRAGINPVKLPLHGIPVILKDNIATFDKMNNTAGSYALLGAKVPEDSTIASKLRKAGAIILGKSNLSQWAASRELINHEGWSAYGGQALGAYFPNQDPRGSSSGSAISSSIGLSWAAVGTDTSGSILAPAHANNVVGFRPTVGLTSRYLVIPFSSRQDTVGTLTRTVKDAAYLMQAMAGPDGHDNYTSAIPFGEMPDYVASCKDSGLRGKRIGVSRNILTPGYDPAYDSDPAAFERALDVMRSAGAQVVDNIDMNCSIVYQLYAQSTNVSAPQKPSFTTVGADFLSDLPKKYLSLLTHNPNNIASVEHLRDFTRRDLREGYPGFSTSGWDDYLYFGINNTNPTYWPNVTLERYFFGNACVAGAIQQHNLDAMVLPTPYAILAASPVGLPAISVPLGRSPDGAPTIKSDWGNLAVSAPNGPFGISFSGLAFSEEKLFAMAYAFEQRTNVRRTIRPHVVPKTELVDVVRRRCVVLPRSEGCLL</sequence>
<dbReference type="GeneID" id="25779503"/>
<dbReference type="KEGG" id="tatv:25779503"/>
<reference evidence="2 3" key="1">
    <citation type="journal article" date="2011" name="Genome Biol.">
        <title>Comparative genome sequence analysis underscores mycoparasitism as the ancestral life style of Trichoderma.</title>
        <authorList>
            <person name="Kubicek C.P."/>
            <person name="Herrera-Estrella A."/>
            <person name="Seidl-Seiboth V."/>
            <person name="Martinez D.A."/>
            <person name="Druzhinina I.S."/>
            <person name="Thon M."/>
            <person name="Zeilinger S."/>
            <person name="Casas-Flores S."/>
            <person name="Horwitz B.A."/>
            <person name="Mukherjee P.K."/>
            <person name="Mukherjee M."/>
            <person name="Kredics L."/>
            <person name="Alcaraz L.D."/>
            <person name="Aerts A."/>
            <person name="Antal Z."/>
            <person name="Atanasova L."/>
            <person name="Cervantes-Badillo M.G."/>
            <person name="Challacombe J."/>
            <person name="Chertkov O."/>
            <person name="McCluskey K."/>
            <person name="Coulpier F."/>
            <person name="Deshpande N."/>
            <person name="von Doehren H."/>
            <person name="Ebbole D.J."/>
            <person name="Esquivel-Naranjo E.U."/>
            <person name="Fekete E."/>
            <person name="Flipphi M."/>
            <person name="Glaser F."/>
            <person name="Gomez-Rodriguez E.Y."/>
            <person name="Gruber S."/>
            <person name="Han C."/>
            <person name="Henrissat B."/>
            <person name="Hermosa R."/>
            <person name="Hernandez-Onate M."/>
            <person name="Karaffa L."/>
            <person name="Kosti I."/>
            <person name="Le Crom S."/>
            <person name="Lindquist E."/>
            <person name="Lucas S."/>
            <person name="Luebeck M."/>
            <person name="Luebeck P.S."/>
            <person name="Margeot A."/>
            <person name="Metz B."/>
            <person name="Misra M."/>
            <person name="Nevalainen H."/>
            <person name="Omann M."/>
            <person name="Packer N."/>
            <person name="Perrone G."/>
            <person name="Uresti-Rivera E.E."/>
            <person name="Salamov A."/>
            <person name="Schmoll M."/>
            <person name="Seiboth B."/>
            <person name="Shapiro H."/>
            <person name="Sukno S."/>
            <person name="Tamayo-Ramos J.A."/>
            <person name="Tisch D."/>
            <person name="Wiest A."/>
            <person name="Wilkinson H.H."/>
            <person name="Zhang M."/>
            <person name="Coutinho P.M."/>
            <person name="Kenerley C.M."/>
            <person name="Monte E."/>
            <person name="Baker S.E."/>
            <person name="Grigoriev I.V."/>
        </authorList>
    </citation>
    <scope>NUCLEOTIDE SEQUENCE [LARGE SCALE GENOMIC DNA]</scope>
    <source>
        <strain evidence="3">ATCC 20476 / IMI 206040</strain>
    </source>
</reference>
<protein>
    <recommendedName>
        <fullName evidence="1">Amidase domain-containing protein</fullName>
    </recommendedName>
</protein>
<dbReference type="HOGENOM" id="CLU_009600_14_1_1"/>
<keyword evidence="3" id="KW-1185">Reference proteome</keyword>
<evidence type="ECO:0000259" key="1">
    <source>
        <dbReference type="Pfam" id="PF01425"/>
    </source>
</evidence>
<comment type="caution">
    <text evidence="2">The sequence shown here is derived from an EMBL/GenBank/DDBJ whole genome shotgun (WGS) entry which is preliminary data.</text>
</comment>
<gene>
    <name evidence="2" type="ORF">TRIATDRAFT_281431</name>
</gene>